<name>A0A438CBP2_VITVI</name>
<evidence type="ECO:0000259" key="1">
    <source>
        <dbReference type="Pfam" id="PF07727"/>
    </source>
</evidence>
<dbReference type="InterPro" id="IPR013103">
    <property type="entry name" value="RVT_2"/>
</dbReference>
<dbReference type="EMBL" id="QGNW01002348">
    <property type="protein sequence ID" value="RVW20672.1"/>
    <property type="molecule type" value="Genomic_DNA"/>
</dbReference>
<organism evidence="2 3">
    <name type="scientific">Vitis vinifera</name>
    <name type="common">Grape</name>
    <dbReference type="NCBI Taxonomy" id="29760"/>
    <lineage>
        <taxon>Eukaryota</taxon>
        <taxon>Viridiplantae</taxon>
        <taxon>Streptophyta</taxon>
        <taxon>Embryophyta</taxon>
        <taxon>Tracheophyta</taxon>
        <taxon>Spermatophyta</taxon>
        <taxon>Magnoliopsida</taxon>
        <taxon>eudicotyledons</taxon>
        <taxon>Gunneridae</taxon>
        <taxon>Pentapetalae</taxon>
        <taxon>rosids</taxon>
        <taxon>Vitales</taxon>
        <taxon>Vitaceae</taxon>
        <taxon>Viteae</taxon>
        <taxon>Vitis</taxon>
    </lineage>
</organism>
<evidence type="ECO:0000313" key="3">
    <source>
        <dbReference type="Proteomes" id="UP000288805"/>
    </source>
</evidence>
<dbReference type="Pfam" id="PF07727">
    <property type="entry name" value="RVT_2"/>
    <property type="match status" value="1"/>
</dbReference>
<dbReference type="SUPFAM" id="SSF56672">
    <property type="entry name" value="DNA/RNA polymerases"/>
    <property type="match status" value="1"/>
</dbReference>
<dbReference type="Proteomes" id="UP000288805">
    <property type="component" value="Unassembled WGS sequence"/>
</dbReference>
<dbReference type="PANTHER" id="PTHR43383:SF2">
    <property type="entry name" value="AMIDOHYDROLASE 2 FAMILY PROTEIN"/>
    <property type="match status" value="1"/>
</dbReference>
<sequence length="235" mass="26907">MYRKLYRFSSGRRLFLEEMRALEKNHTWEVMGLPKGKTTVGCKWVFTIKYNSNGSLERYKARLVAKGFTQTYGIDYLETFAPVAKLNTVRVLLSIAANLDWPLQQLDVKNAFLNGNLEEEVYMDPPLGFDEHFGSKLLVQKGVLLSHKENTFFDLLKETGMSGCRPADTPIDPNQKLGDTKDGNLVNTTQYQKLVGKLIYLSHTPTRYCICSQHRKGLFFKKSEQKTIEAYTDAD</sequence>
<feature type="domain" description="Reverse transcriptase Ty1/copia-type" evidence="1">
    <location>
        <begin position="25"/>
        <end position="132"/>
    </location>
</feature>
<dbReference type="PANTHER" id="PTHR43383">
    <property type="entry name" value="NODULIN 6"/>
    <property type="match status" value="1"/>
</dbReference>
<dbReference type="InterPro" id="IPR043502">
    <property type="entry name" value="DNA/RNA_pol_sf"/>
</dbReference>
<evidence type="ECO:0000313" key="2">
    <source>
        <dbReference type="EMBL" id="RVW20672.1"/>
    </source>
</evidence>
<accession>A0A438CBP2</accession>
<comment type="caution">
    <text evidence="2">The sequence shown here is derived from an EMBL/GenBank/DDBJ whole genome shotgun (WGS) entry which is preliminary data.</text>
</comment>
<gene>
    <name evidence="2" type="primary">RE1_2463</name>
    <name evidence="2" type="ORF">CK203_112324</name>
</gene>
<reference evidence="2 3" key="1">
    <citation type="journal article" date="2018" name="PLoS Genet.">
        <title>Population sequencing reveals clonal diversity and ancestral inbreeding in the grapevine cultivar Chardonnay.</title>
        <authorList>
            <person name="Roach M.J."/>
            <person name="Johnson D.L."/>
            <person name="Bohlmann J."/>
            <person name="van Vuuren H.J."/>
            <person name="Jones S.J."/>
            <person name="Pretorius I.S."/>
            <person name="Schmidt S.A."/>
            <person name="Borneman A.R."/>
        </authorList>
    </citation>
    <scope>NUCLEOTIDE SEQUENCE [LARGE SCALE GENOMIC DNA]</scope>
    <source>
        <strain evidence="3">cv. Chardonnay</strain>
        <tissue evidence="2">Leaf</tissue>
    </source>
</reference>
<protein>
    <submittedName>
        <fullName evidence="2">Retrovirus-related Pol polyprotein from transposon RE1</fullName>
    </submittedName>
</protein>
<proteinExistence type="predicted"/>
<dbReference type="AlphaFoldDB" id="A0A438CBP2"/>